<gene>
    <name evidence="2" type="ORF">Airi02_039120</name>
</gene>
<dbReference type="RefSeq" id="WP_285573403.1">
    <property type="nucleotide sequence ID" value="NZ_BSTK01000005.1"/>
</dbReference>
<evidence type="ECO:0008006" key="4">
    <source>
        <dbReference type="Google" id="ProtNLM"/>
    </source>
</evidence>
<dbReference type="AlphaFoldDB" id="A0A9W6S2E8"/>
<reference evidence="2" key="1">
    <citation type="submission" date="2023-03" db="EMBL/GenBank/DDBJ databases">
        <title>Actinoallomurus iriomotensis NBRC 103684.</title>
        <authorList>
            <person name="Ichikawa N."/>
            <person name="Sato H."/>
            <person name="Tonouchi N."/>
        </authorList>
    </citation>
    <scope>NUCLEOTIDE SEQUENCE</scope>
    <source>
        <strain evidence="2">NBRC 103684</strain>
    </source>
</reference>
<protein>
    <recommendedName>
        <fullName evidence="4">Schlafen AlbA-2 domain-containing protein</fullName>
    </recommendedName>
</protein>
<accession>A0A9W6S2E8</accession>
<proteinExistence type="predicted"/>
<evidence type="ECO:0000313" key="2">
    <source>
        <dbReference type="EMBL" id="GLY85983.1"/>
    </source>
</evidence>
<keyword evidence="3" id="KW-1185">Reference proteome</keyword>
<dbReference type="EMBL" id="BSTK01000005">
    <property type="protein sequence ID" value="GLY85983.1"/>
    <property type="molecule type" value="Genomic_DNA"/>
</dbReference>
<organism evidence="2 3">
    <name type="scientific">Actinoallomurus iriomotensis</name>
    <dbReference type="NCBI Taxonomy" id="478107"/>
    <lineage>
        <taxon>Bacteria</taxon>
        <taxon>Bacillati</taxon>
        <taxon>Actinomycetota</taxon>
        <taxon>Actinomycetes</taxon>
        <taxon>Streptosporangiales</taxon>
        <taxon>Thermomonosporaceae</taxon>
        <taxon>Actinoallomurus</taxon>
    </lineage>
</organism>
<feature type="region of interest" description="Disordered" evidence="1">
    <location>
        <begin position="421"/>
        <end position="445"/>
    </location>
</feature>
<sequence length="615" mass="66138">MVVVNPSDAHAALAAGEPGTLLGLPECGWLDAKSGIYQLNAPGGAEEFSKDVAGFANVRTGGLIVVGYRTRREADQEILDSLRPIPRTLVDLDQHRKLIRQRVTPAVRDVEVDWVDCGNERGLLYVYVPAQPPTSLPFVVPAPTGGKGATTVTASVAVPIREGDATVWLPRAELQRLLALGWAAAGGPSQEILDAMDMMVSQLRRDQNVRGPAHEVGAGLPGWQAIYRQSYGEMADRGVVIGTAVTDLHWDGPGVAQYFQAPQGQGWVLCALPDQRPVAVEETVWQALRAAARPVQGDGLSAVGYPVATPDRTLLIDPSTTRIELTGGSYGRGALTRASGAKWQWEPVPAFSMTMSRAARNWTANSPAPALRIRAVANLPWADTSGLTISLQRRQRLEESLPASPLAAVAVLLPTRRNVPPPTLTWQRGPNPNARGSLSYSTTITAPDGRKTVTAEVMMALPSALESSVVTCAELRLEDPDAWTDMLGTGGALNVRLTVEEVCETFIAAWDAALELLPLAVSDDFPQRPWLDPPTVELRICTDRHDTSPGPRPALGTLVDLSPLGDTDRHPVHEMAVTVTAPPVLAPDTRRELTYDAVAYMAEEFGYLSAQVTHR</sequence>
<feature type="compositionally biased region" description="Polar residues" evidence="1">
    <location>
        <begin position="424"/>
        <end position="445"/>
    </location>
</feature>
<comment type="caution">
    <text evidence="2">The sequence shown here is derived from an EMBL/GenBank/DDBJ whole genome shotgun (WGS) entry which is preliminary data.</text>
</comment>
<evidence type="ECO:0000313" key="3">
    <source>
        <dbReference type="Proteomes" id="UP001165074"/>
    </source>
</evidence>
<dbReference type="Proteomes" id="UP001165074">
    <property type="component" value="Unassembled WGS sequence"/>
</dbReference>
<name>A0A9W6S2E8_9ACTN</name>
<evidence type="ECO:0000256" key="1">
    <source>
        <dbReference type="SAM" id="MobiDB-lite"/>
    </source>
</evidence>